<dbReference type="RefSeq" id="WP_107793508.1">
    <property type="nucleotide sequence ID" value="NZ_CP049274.1"/>
</dbReference>
<evidence type="ECO:0000313" key="3">
    <source>
        <dbReference type="Proteomes" id="UP000594630"/>
    </source>
</evidence>
<organism evidence="2 3">
    <name type="scientific">Campylobacter concisus</name>
    <dbReference type="NCBI Taxonomy" id="199"/>
    <lineage>
        <taxon>Bacteria</taxon>
        <taxon>Pseudomonadati</taxon>
        <taxon>Campylobacterota</taxon>
        <taxon>Epsilonproteobacteria</taxon>
        <taxon>Campylobacterales</taxon>
        <taxon>Campylobacteraceae</taxon>
        <taxon>Campylobacter</taxon>
    </lineage>
</organism>
<dbReference type="PROSITE" id="PS51257">
    <property type="entry name" value="PROKAR_LIPOPROTEIN"/>
    <property type="match status" value="1"/>
</dbReference>
<keyword evidence="1" id="KW-0732">Signal</keyword>
<name>A0A7S9NFJ6_9BACT</name>
<evidence type="ECO:0000256" key="1">
    <source>
        <dbReference type="SAM" id="SignalP"/>
    </source>
</evidence>
<dbReference type="AlphaFoldDB" id="A0A7S9NFJ6"/>
<dbReference type="EMBL" id="CP049274">
    <property type="protein sequence ID" value="QPH84841.1"/>
    <property type="molecule type" value="Genomic_DNA"/>
</dbReference>
<sequence length="96" mass="11054">MSWHVKITLFLVSIFLFSGCASKEPQIIKQTEYQDVYITVSCIDKMPQKPERDRSDPDNQKKIAEYFKACEDLLRQCVHTNVPQSSASVAKMGRKK</sequence>
<protein>
    <recommendedName>
        <fullName evidence="4">Lipoprotein</fullName>
    </recommendedName>
</protein>
<evidence type="ECO:0000313" key="2">
    <source>
        <dbReference type="EMBL" id="QPH84841.1"/>
    </source>
</evidence>
<dbReference type="Proteomes" id="UP000594630">
    <property type="component" value="Chromosome"/>
</dbReference>
<evidence type="ECO:0008006" key="4">
    <source>
        <dbReference type="Google" id="ProtNLM"/>
    </source>
</evidence>
<proteinExistence type="predicted"/>
<reference evidence="2 3" key="1">
    <citation type="journal article" date="2018" name="Emerg. Microbes Infect.">
        <title>Genomic analysis of oral Campylobacter concisus strains identified a potential bacterial molecular marker associated with active Crohn's disease.</title>
        <authorList>
            <person name="Liu F."/>
            <person name="Ma R."/>
            <person name="Tay C.Y.A."/>
            <person name="Octavia S."/>
            <person name="Lan R."/>
            <person name="Chung H.K.L."/>
            <person name="Riordan S.M."/>
            <person name="Grimm M.C."/>
            <person name="Leong R.W."/>
            <person name="Tanaka M.M."/>
            <person name="Connor S."/>
            <person name="Zhang L."/>
        </authorList>
    </citation>
    <scope>NUCLEOTIDE SEQUENCE [LARGE SCALE GENOMIC DNA]</scope>
    <source>
        <strain evidence="2 3">P10CDO-S2</strain>
    </source>
</reference>
<feature type="signal peptide" evidence="1">
    <location>
        <begin position="1"/>
        <end position="23"/>
    </location>
</feature>
<accession>A0A7S9NFJ6</accession>
<gene>
    <name evidence="2" type="ORF">CVT06_07025</name>
</gene>
<feature type="chain" id="PRO_5032781919" description="Lipoprotein" evidence="1">
    <location>
        <begin position="24"/>
        <end position="96"/>
    </location>
</feature>